<evidence type="ECO:0000313" key="3">
    <source>
        <dbReference type="Proteomes" id="UP000474640"/>
    </source>
</evidence>
<name>A0A7C8VMN4_ORBOL</name>
<feature type="region of interest" description="Disordered" evidence="1">
    <location>
        <begin position="420"/>
        <end position="473"/>
    </location>
</feature>
<feature type="compositionally biased region" description="Acidic residues" evidence="1">
    <location>
        <begin position="436"/>
        <end position="459"/>
    </location>
</feature>
<sequence length="485" mass="55882">MSINEVYFIFPTEICYSIISHLDSEDAAAFAKCSRFCYSVAFPSRFSGIKLHDDNHKRLLKMFTNGGWLVPLKDHIRSMNFTIYNLDTLQDLYSAALIFPNLQSLTVNIFSFWILQRNAYYTLFRDLSALPFYDNIDHFAFIWFGTDEEWYNDIANYRLLPDVERSTAGLYEWTMRQFPKVRDLLGPFIPENQFSEKVEEILLPKALQSFEANLGFTSKEYDYLLPVVSSATVETLSIHRASYPFTGDFNFRNIKNLTLIFNSAKIDICQSYGLELLSRQFPNLESLKIINAEWDVEESSRFTFRPPVLPKIAQLDISWPRPAPHRCRTKALERFLGLVLNGKDGRNLERCTFRGTTYTIAGPRNVVATCVISKRKIFDPDFPSKPWEFQWEGDIDFDQMEDDWGAWADLEQDEDLDSDYVASGDEEHGSSILSNDIEEESGSGDSEFSGDSEYPEAGDELYPVDTDDELEQPYRLEVDLTLGLA</sequence>
<evidence type="ECO:0008006" key="4">
    <source>
        <dbReference type="Google" id="ProtNLM"/>
    </source>
</evidence>
<dbReference type="AlphaFoldDB" id="A0A7C8VMN4"/>
<dbReference type="Proteomes" id="UP000474640">
    <property type="component" value="Unassembled WGS sequence"/>
</dbReference>
<gene>
    <name evidence="2" type="ORF">TWF970_005719</name>
</gene>
<dbReference type="OrthoDB" id="5353669at2759"/>
<comment type="caution">
    <text evidence="2">The sequence shown here is derived from an EMBL/GenBank/DDBJ whole genome shotgun (WGS) entry which is preliminary data.</text>
</comment>
<reference evidence="2 3" key="1">
    <citation type="submission" date="2020-01" db="EMBL/GenBank/DDBJ databases">
        <authorList>
            <person name="Palmer J.M."/>
        </authorList>
    </citation>
    <scope>NUCLEOTIDE SEQUENCE [LARGE SCALE GENOMIC DNA]</scope>
    <source>
        <strain evidence="2 3">TWF970</strain>
    </source>
</reference>
<evidence type="ECO:0000313" key="2">
    <source>
        <dbReference type="EMBL" id="KAF3288661.1"/>
    </source>
</evidence>
<organism evidence="2 3">
    <name type="scientific">Orbilia oligospora</name>
    <name type="common">Nematode-trapping fungus</name>
    <name type="synonym">Arthrobotrys oligospora</name>
    <dbReference type="NCBI Taxonomy" id="2813651"/>
    <lineage>
        <taxon>Eukaryota</taxon>
        <taxon>Fungi</taxon>
        <taxon>Dikarya</taxon>
        <taxon>Ascomycota</taxon>
        <taxon>Pezizomycotina</taxon>
        <taxon>Orbiliomycetes</taxon>
        <taxon>Orbiliales</taxon>
        <taxon>Orbiliaceae</taxon>
        <taxon>Orbilia</taxon>
    </lineage>
</organism>
<accession>A0A7C8VMN4</accession>
<dbReference type="EMBL" id="JAABOJ010000003">
    <property type="protein sequence ID" value="KAF3288661.1"/>
    <property type="molecule type" value="Genomic_DNA"/>
</dbReference>
<proteinExistence type="predicted"/>
<protein>
    <recommendedName>
        <fullName evidence="4">F-box domain-containing protein</fullName>
    </recommendedName>
</protein>
<evidence type="ECO:0000256" key="1">
    <source>
        <dbReference type="SAM" id="MobiDB-lite"/>
    </source>
</evidence>